<evidence type="ECO:0000313" key="4">
    <source>
        <dbReference type="EMBL" id="CAF0819712.1"/>
    </source>
</evidence>
<reference evidence="5" key="1">
    <citation type="submission" date="2021-02" db="EMBL/GenBank/DDBJ databases">
        <authorList>
            <person name="Nowell W R."/>
        </authorList>
    </citation>
    <scope>NUCLEOTIDE SEQUENCE</scope>
</reference>
<dbReference type="CDD" id="cd16653">
    <property type="entry name" value="RING-like_Rtf2"/>
    <property type="match status" value="1"/>
</dbReference>
<evidence type="ECO:0000313" key="7">
    <source>
        <dbReference type="Proteomes" id="UP000663870"/>
    </source>
</evidence>
<proteinExistence type="inferred from homology"/>
<dbReference type="PANTHER" id="PTHR12775:SF0">
    <property type="entry name" value="REPLICATION TERMINATION FACTOR 2"/>
    <property type="match status" value="1"/>
</dbReference>
<comment type="similarity">
    <text evidence="1">Belongs to the rtf2 family.</text>
</comment>
<accession>A0A813U8U1</accession>
<dbReference type="AlphaFoldDB" id="A0A813U8U1"/>
<comment type="caution">
    <text evidence="5">The sequence shown here is derived from an EMBL/GenBank/DDBJ whole genome shotgun (WGS) entry which is preliminary data.</text>
</comment>
<sequence length="304" mass="34522">MGCDGGTIPRRDELVRQKKKAEVKDKNAANMAKWRHCTLKHDSLKRPIVVDSHGLLYNKDAILEYLLDRMQFEHGPSYIKKLKDVKELQLTENPSFKLNHNDLGNEYLDVYSSPFICPLTGLEMNGKYKFCAVWTCGCVLSDRALRSVNNNNNTTDEKLSCPKCGEEYSSNDDIIILNPENEDIILMEERQQRLNANQKKNGSTKRKLHDLEEDTNGKKIKIDSTAVTDVPSSSSTTVTNKNISTNKVNTTKIISTNKSTNGKTSIQQDSTKSDLYKSLFTTSDAAKKKEQNKAHWITYNPLYY</sequence>
<dbReference type="PANTHER" id="PTHR12775">
    <property type="entry name" value="PROTEIN C20ORF43 HOMOLOG"/>
    <property type="match status" value="1"/>
</dbReference>
<evidence type="ECO:0000256" key="2">
    <source>
        <dbReference type="ARBA" id="ARBA00015157"/>
    </source>
</evidence>
<dbReference type="InterPro" id="IPR027799">
    <property type="entry name" value="Rtf2_RING-finger"/>
</dbReference>
<protein>
    <recommendedName>
        <fullName evidence="2">Replication termination factor 2</fullName>
    </recommendedName>
    <alternativeName>
        <fullName evidence="3">Replication termination factor 2 domain-containing protein 1</fullName>
    </alternativeName>
</protein>
<evidence type="ECO:0000313" key="5">
    <source>
        <dbReference type="EMBL" id="CAF0824285.1"/>
    </source>
</evidence>
<evidence type="ECO:0000256" key="1">
    <source>
        <dbReference type="ARBA" id="ARBA00009885"/>
    </source>
</evidence>
<gene>
    <name evidence="4" type="ORF">JXQ802_LOCUS5134</name>
    <name evidence="5" type="ORF">PYM288_LOCUS5746</name>
</gene>
<dbReference type="Proteomes" id="UP000663854">
    <property type="component" value="Unassembled WGS sequence"/>
</dbReference>
<dbReference type="Pfam" id="PF04641">
    <property type="entry name" value="Rtf2"/>
    <property type="match status" value="1"/>
</dbReference>
<keyword evidence="7" id="KW-1185">Reference proteome</keyword>
<organism evidence="5 6">
    <name type="scientific">Rotaria sordida</name>
    <dbReference type="NCBI Taxonomy" id="392033"/>
    <lineage>
        <taxon>Eukaryota</taxon>
        <taxon>Metazoa</taxon>
        <taxon>Spiralia</taxon>
        <taxon>Gnathifera</taxon>
        <taxon>Rotifera</taxon>
        <taxon>Eurotatoria</taxon>
        <taxon>Bdelloidea</taxon>
        <taxon>Philodinida</taxon>
        <taxon>Philodinidae</taxon>
        <taxon>Rotaria</taxon>
    </lineage>
</organism>
<dbReference type="EMBL" id="CAJNOH010000060">
    <property type="protein sequence ID" value="CAF0824285.1"/>
    <property type="molecule type" value="Genomic_DNA"/>
</dbReference>
<name>A0A813U8U1_9BILA</name>
<dbReference type="EMBL" id="CAJNOL010000075">
    <property type="protein sequence ID" value="CAF0819712.1"/>
    <property type="molecule type" value="Genomic_DNA"/>
</dbReference>
<evidence type="ECO:0000256" key="3">
    <source>
        <dbReference type="ARBA" id="ARBA00030367"/>
    </source>
</evidence>
<dbReference type="InterPro" id="IPR006735">
    <property type="entry name" value="Rtf2"/>
</dbReference>
<dbReference type="GO" id="GO:0005634">
    <property type="term" value="C:nucleus"/>
    <property type="evidence" value="ECO:0007669"/>
    <property type="project" value="TreeGrafter"/>
</dbReference>
<dbReference type="Proteomes" id="UP000663870">
    <property type="component" value="Unassembled WGS sequence"/>
</dbReference>
<dbReference type="GO" id="GO:0006274">
    <property type="term" value="P:DNA replication termination"/>
    <property type="evidence" value="ECO:0007669"/>
    <property type="project" value="TreeGrafter"/>
</dbReference>
<evidence type="ECO:0000313" key="6">
    <source>
        <dbReference type="Proteomes" id="UP000663854"/>
    </source>
</evidence>